<feature type="signal peptide" evidence="2">
    <location>
        <begin position="1"/>
        <end position="22"/>
    </location>
</feature>
<evidence type="ECO:0000256" key="2">
    <source>
        <dbReference type="SAM" id="SignalP"/>
    </source>
</evidence>
<name>A0ABY7S030_9FLAO</name>
<keyword evidence="1" id="KW-1133">Transmembrane helix</keyword>
<feature type="domain" description="Fibrobacter succinogenes major paralogous" evidence="3">
    <location>
        <begin position="409"/>
        <end position="594"/>
    </location>
</feature>
<keyword evidence="1" id="KW-0472">Membrane</keyword>
<proteinExistence type="predicted"/>
<evidence type="ECO:0000313" key="4">
    <source>
        <dbReference type="EMBL" id="WCO02755.1"/>
    </source>
</evidence>
<protein>
    <submittedName>
        <fullName evidence="4">Fibrobacter succinogenes major paralogous domain-containing protein</fullName>
    </submittedName>
</protein>
<keyword evidence="1" id="KW-0812">Transmembrane</keyword>
<evidence type="ECO:0000313" key="5">
    <source>
        <dbReference type="Proteomes" id="UP001202717"/>
    </source>
</evidence>
<keyword evidence="2" id="KW-0732">Signal</keyword>
<dbReference type="EMBL" id="CP116221">
    <property type="protein sequence ID" value="WCO02755.1"/>
    <property type="molecule type" value="Genomic_DNA"/>
</dbReference>
<reference evidence="4 5" key="1">
    <citation type="submission" date="2023-01" db="EMBL/GenBank/DDBJ databases">
        <title>Psychroserpens ponticola sp. nov., isolated from seawater.</title>
        <authorList>
            <person name="Kristyanto S."/>
            <person name="Jung J."/>
            <person name="Kim J.M."/>
            <person name="Jeon C.O."/>
        </authorList>
    </citation>
    <scope>NUCLEOTIDE SEQUENCE [LARGE SCALE GENOMIC DNA]</scope>
    <source>
        <strain evidence="4 5">MSW6</strain>
    </source>
</reference>
<gene>
    <name evidence="4" type="ORF">MUN68_004475</name>
</gene>
<dbReference type="Proteomes" id="UP001202717">
    <property type="component" value="Chromosome"/>
</dbReference>
<feature type="transmembrane region" description="Helical" evidence="1">
    <location>
        <begin position="194"/>
        <end position="224"/>
    </location>
</feature>
<feature type="chain" id="PRO_5045151017" evidence="2">
    <location>
        <begin position="23"/>
        <end position="595"/>
    </location>
</feature>
<evidence type="ECO:0000256" key="1">
    <source>
        <dbReference type="SAM" id="Phobius"/>
    </source>
</evidence>
<dbReference type="RefSeq" id="WP_249997168.1">
    <property type="nucleotide sequence ID" value="NZ_CP116221.1"/>
</dbReference>
<keyword evidence="5" id="KW-1185">Reference proteome</keyword>
<accession>A0ABY7S030</accession>
<dbReference type="Gene3D" id="2.60.40.740">
    <property type="match status" value="1"/>
</dbReference>
<dbReference type="PROSITE" id="PS51257">
    <property type="entry name" value="PROKAR_LIPOPROTEIN"/>
    <property type="match status" value="1"/>
</dbReference>
<feature type="transmembrane region" description="Helical" evidence="1">
    <location>
        <begin position="166"/>
        <end position="187"/>
    </location>
</feature>
<evidence type="ECO:0000259" key="3">
    <source>
        <dbReference type="Pfam" id="PF09603"/>
    </source>
</evidence>
<dbReference type="InterPro" id="IPR011871">
    <property type="entry name" value="Fib_succ_major"/>
</dbReference>
<sequence>MKQLFRLALLVISIFIIVLSCSKDDSTDSTDESTNSNLTVYKNQTGDFNADALQAQHKDSNGTFNFYGHFDGDNNPTTINTLTYQKVNNDTIVNLIVDPLTSRITNAYTSVNGVKSDVVIKYDYPSNTHMSVSFHQYDWSNNSSEIIYGVNLETPFNSENRFSSDVGWNIGALLSGILIVEAGSAIAGGVTIGIFAGIGTVAAAAIAAPLIATTFALAIASAFIPSDAFSSELLPSDLPYPEDTPILNPVTSEEDPTPNLTPFDCSATFIAFTPVMQYDGTIVIEDINEGISPYLYLVETEIRTYPIFPNNYEDGGYEVCLRDANGCITCRYVTLQRECLEVTTTTTSNSATAIISSGQPPYTYLWNNGSTNNSITNLTEGTYTVTVSDEAGCTGIGNAVIVNNDIETVVIGTQEWMLKNLDVSMYRNGDPIPQVTDLTTWSNLTTGAWCYYANNSTNGLVYGKLYNAYAVNDSRGLAPEGWHVPSDTEWEVLSEYLGGASEAGGKLKSTSSLWDLENTGATNSSGFTGLPAGLVDGTNGFVFNLKGKSGWFWSSTLDNMNPQHNWFHLLSTFHDDFYGGQYPQNYGMSVRCIRD</sequence>
<dbReference type="Pfam" id="PF09603">
    <property type="entry name" value="Fib_succ_major"/>
    <property type="match status" value="1"/>
</dbReference>
<organism evidence="4 5">
    <name type="scientific">Psychroserpens ponticola</name>
    <dbReference type="NCBI Taxonomy" id="2932268"/>
    <lineage>
        <taxon>Bacteria</taxon>
        <taxon>Pseudomonadati</taxon>
        <taxon>Bacteroidota</taxon>
        <taxon>Flavobacteriia</taxon>
        <taxon>Flavobacteriales</taxon>
        <taxon>Flavobacteriaceae</taxon>
        <taxon>Psychroserpens</taxon>
    </lineage>
</organism>
<dbReference type="NCBIfam" id="TIGR02145">
    <property type="entry name" value="Fib_succ_major"/>
    <property type="match status" value="1"/>
</dbReference>